<evidence type="ECO:0000256" key="1">
    <source>
        <dbReference type="ARBA" id="ARBA00009078"/>
    </source>
</evidence>
<evidence type="ECO:0000313" key="4">
    <source>
        <dbReference type="Proteomes" id="UP000789405"/>
    </source>
</evidence>
<proteinExistence type="inferred from homology"/>
<feature type="compositionally biased region" description="Basic and acidic residues" evidence="2">
    <location>
        <begin position="183"/>
        <end position="200"/>
    </location>
</feature>
<dbReference type="InterPro" id="IPR007307">
    <property type="entry name" value="Ltv1"/>
</dbReference>
<keyword evidence="4" id="KW-1185">Reference proteome</keyword>
<dbReference type="Proteomes" id="UP000789405">
    <property type="component" value="Unassembled WGS sequence"/>
</dbReference>
<feature type="non-terminal residue" evidence="3">
    <location>
        <position position="235"/>
    </location>
</feature>
<feature type="compositionally biased region" description="Basic and acidic residues" evidence="2">
    <location>
        <begin position="156"/>
        <end position="173"/>
    </location>
</feature>
<comment type="similarity">
    <text evidence="1">Belongs to the LTV1 family.</text>
</comment>
<sequence length="235" mass="27796">GSSKINLIKNKKDRKVKIVLPEEVLPSKDEIPFDQLDFSSFPEGFQPDMDPRLRETLEALEDDEYVEDDIDDYFEKLNNKEKDDDDENDKRSRTTGYSLTSSIMFRNEKLRLLDDQFEKNNKKNNNDDNNNDNNDNDSNDKLTKHSTQLLKKNKRDKLIEIESEQSIKSRQPWDCESILTARSKNESKEEKKKRKEDIKKERKKSLKQAFTKERTKQTKISENFQKNFVGAIHLE</sequence>
<accession>A0A9N9JSH8</accession>
<evidence type="ECO:0000313" key="3">
    <source>
        <dbReference type="EMBL" id="CAG8795116.1"/>
    </source>
</evidence>
<comment type="caution">
    <text evidence="3">The sequence shown here is derived from an EMBL/GenBank/DDBJ whole genome shotgun (WGS) entry which is preliminary data.</text>
</comment>
<dbReference type="GO" id="GO:0042274">
    <property type="term" value="P:ribosomal small subunit biogenesis"/>
    <property type="evidence" value="ECO:0007669"/>
    <property type="project" value="InterPro"/>
</dbReference>
<feature type="compositionally biased region" description="Basic and acidic residues" evidence="2">
    <location>
        <begin position="77"/>
        <end position="92"/>
    </location>
</feature>
<dbReference type="AlphaFoldDB" id="A0A9N9JSH8"/>
<evidence type="ECO:0000256" key="2">
    <source>
        <dbReference type="SAM" id="MobiDB-lite"/>
    </source>
</evidence>
<dbReference type="GO" id="GO:0005829">
    <property type="term" value="C:cytosol"/>
    <property type="evidence" value="ECO:0007669"/>
    <property type="project" value="TreeGrafter"/>
</dbReference>
<dbReference type="GO" id="GO:0000056">
    <property type="term" value="P:ribosomal small subunit export from nucleus"/>
    <property type="evidence" value="ECO:0007669"/>
    <property type="project" value="TreeGrafter"/>
</dbReference>
<feature type="region of interest" description="Disordered" evidence="2">
    <location>
        <begin position="114"/>
        <end position="214"/>
    </location>
</feature>
<dbReference type="GO" id="GO:0005634">
    <property type="term" value="C:nucleus"/>
    <property type="evidence" value="ECO:0007669"/>
    <property type="project" value="TreeGrafter"/>
</dbReference>
<dbReference type="PANTHER" id="PTHR21531">
    <property type="entry name" value="LOW-TEMPERATURE VIABILITY PROTEIN LTV1-RELATED"/>
    <property type="match status" value="1"/>
</dbReference>
<dbReference type="Pfam" id="PF04180">
    <property type="entry name" value="LTV"/>
    <property type="match status" value="2"/>
</dbReference>
<name>A0A9N9JSH8_9GLOM</name>
<dbReference type="GO" id="GO:0030688">
    <property type="term" value="C:preribosome, small subunit precursor"/>
    <property type="evidence" value="ECO:0007669"/>
    <property type="project" value="TreeGrafter"/>
</dbReference>
<gene>
    <name evidence="3" type="ORF">DERYTH_LOCUS22210</name>
</gene>
<dbReference type="PANTHER" id="PTHR21531:SF0">
    <property type="entry name" value="PROTEIN LTV1 HOMOLOG"/>
    <property type="match status" value="1"/>
</dbReference>
<dbReference type="EMBL" id="CAJVPY010030187">
    <property type="protein sequence ID" value="CAG8795116.1"/>
    <property type="molecule type" value="Genomic_DNA"/>
</dbReference>
<organism evidence="3 4">
    <name type="scientific">Dentiscutata erythropus</name>
    <dbReference type="NCBI Taxonomy" id="1348616"/>
    <lineage>
        <taxon>Eukaryota</taxon>
        <taxon>Fungi</taxon>
        <taxon>Fungi incertae sedis</taxon>
        <taxon>Mucoromycota</taxon>
        <taxon>Glomeromycotina</taxon>
        <taxon>Glomeromycetes</taxon>
        <taxon>Diversisporales</taxon>
        <taxon>Gigasporaceae</taxon>
        <taxon>Dentiscutata</taxon>
    </lineage>
</organism>
<feature type="compositionally biased region" description="Basic and acidic residues" evidence="2">
    <location>
        <begin position="114"/>
        <end position="126"/>
    </location>
</feature>
<protein>
    <submittedName>
        <fullName evidence="3">23104_t:CDS:1</fullName>
    </submittedName>
</protein>
<feature type="region of interest" description="Disordered" evidence="2">
    <location>
        <begin position="77"/>
        <end position="99"/>
    </location>
</feature>
<reference evidence="3" key="1">
    <citation type="submission" date="2021-06" db="EMBL/GenBank/DDBJ databases">
        <authorList>
            <person name="Kallberg Y."/>
            <person name="Tangrot J."/>
            <person name="Rosling A."/>
        </authorList>
    </citation>
    <scope>NUCLEOTIDE SEQUENCE</scope>
    <source>
        <strain evidence="3">MA453B</strain>
    </source>
</reference>
<dbReference type="OrthoDB" id="5852896at2759"/>